<dbReference type="InterPro" id="IPR036282">
    <property type="entry name" value="Glutathione-S-Trfase_C_sf"/>
</dbReference>
<dbReference type="Pfam" id="PF13410">
    <property type="entry name" value="GST_C_2"/>
    <property type="match status" value="1"/>
</dbReference>
<protein>
    <recommendedName>
        <fullName evidence="4">GST C-terminal domain-containing protein</fullName>
    </recommendedName>
</protein>
<dbReference type="InterPro" id="IPR036249">
    <property type="entry name" value="Thioredoxin-like_sf"/>
</dbReference>
<dbReference type="OrthoDB" id="2309723at2759"/>
<dbReference type="InterPro" id="IPR047047">
    <property type="entry name" value="GST_Omega-like_C"/>
</dbReference>
<evidence type="ECO:0000256" key="3">
    <source>
        <dbReference type="PIRSR" id="PIRSR015753-3"/>
    </source>
</evidence>
<reference evidence="5 6" key="1">
    <citation type="journal article" date="2012" name="PLoS Pathog.">
        <title>Diverse lifestyles and strategies of plant pathogenesis encoded in the genomes of eighteen Dothideomycetes fungi.</title>
        <authorList>
            <person name="Ohm R.A."/>
            <person name="Feau N."/>
            <person name="Henrissat B."/>
            <person name="Schoch C.L."/>
            <person name="Horwitz B.A."/>
            <person name="Barry K.W."/>
            <person name="Condon B.J."/>
            <person name="Copeland A.C."/>
            <person name="Dhillon B."/>
            <person name="Glaser F."/>
            <person name="Hesse C.N."/>
            <person name="Kosti I."/>
            <person name="LaButti K."/>
            <person name="Lindquist E.A."/>
            <person name="Lucas S."/>
            <person name="Salamov A.A."/>
            <person name="Bradshaw R.E."/>
            <person name="Ciuffetti L."/>
            <person name="Hamelin R.C."/>
            <person name="Kema G.H.J."/>
            <person name="Lawrence C."/>
            <person name="Scott J.A."/>
            <person name="Spatafora J.W."/>
            <person name="Turgeon B.G."/>
            <person name="de Wit P.J.G.M."/>
            <person name="Zhong S."/>
            <person name="Goodwin S.B."/>
            <person name="Grigoriev I.V."/>
        </authorList>
    </citation>
    <scope>NUCLEOTIDE SEQUENCE [LARGE SCALE GENOMIC DNA]</scope>
    <source>
        <strain evidence="5 6">SO2202</strain>
    </source>
</reference>
<dbReference type="InterPro" id="IPR010987">
    <property type="entry name" value="Glutathione-S-Trfase_C-like"/>
</dbReference>
<dbReference type="SFLD" id="SFLDS00019">
    <property type="entry name" value="Glutathione_Transferase_(cytos"/>
    <property type="match status" value="1"/>
</dbReference>
<feature type="active site" description="Proton donor/acceptor" evidence="1">
    <location>
        <position position="193"/>
    </location>
</feature>
<dbReference type="PROSITE" id="PS50405">
    <property type="entry name" value="GST_CTER"/>
    <property type="match status" value="1"/>
</dbReference>
<feature type="binding site" evidence="2">
    <location>
        <position position="86"/>
    </location>
    <ligand>
        <name>glutathione</name>
        <dbReference type="ChEBI" id="CHEBI:57925"/>
    </ligand>
</feature>
<dbReference type="InterPro" id="IPR004045">
    <property type="entry name" value="Glutathione_S-Trfase_N"/>
</dbReference>
<evidence type="ECO:0000259" key="4">
    <source>
        <dbReference type="PROSITE" id="PS50405"/>
    </source>
</evidence>
<dbReference type="AlphaFoldDB" id="M3CWD1"/>
<dbReference type="EMBL" id="KB456271">
    <property type="protein sequence ID" value="EMF08427.1"/>
    <property type="molecule type" value="Genomic_DNA"/>
</dbReference>
<evidence type="ECO:0000256" key="2">
    <source>
        <dbReference type="PIRSR" id="PIRSR015753-2"/>
    </source>
</evidence>
<dbReference type="PIRSF" id="PIRSF015753">
    <property type="entry name" value="GST"/>
    <property type="match status" value="1"/>
</dbReference>
<sequence>MSQPTGTVVHKHADADGHFRRKASSFRDTISKDPQSKYPAESGRYALYMNYGCPWAHRTSIVRALKGLEDHIQMIATDFDLTSEGWTFTGNHGSDIKDPLFGFTKIKELYLKVNPEYTGRFTVPCLFDKKTQTIVNNESSEIIRMLYTEFDDLLPHELKEETKKEGGLYPEHLRKDIDEMNDWVYNTINNGVYKCGFARSQEAYNANIYPLFQSLDRVEAHLSSSDHQPFLFGSHITEADVRLFTTLIRFDAAYHTIFNTNLKSIRHDYPNIHLWLRRLYWDDTDLTKGVFRRFTNFDAYKYGYARMTYRMISGGSDEGLESAVIPAGPAFNIEPLQEHEKL</sequence>
<dbReference type="GO" id="GO:0005737">
    <property type="term" value="C:cytoplasm"/>
    <property type="evidence" value="ECO:0007669"/>
    <property type="project" value="TreeGrafter"/>
</dbReference>
<dbReference type="SUPFAM" id="SSF47616">
    <property type="entry name" value="GST C-terminal domain-like"/>
    <property type="match status" value="1"/>
</dbReference>
<dbReference type="PANTHER" id="PTHR32419:SF25">
    <property type="entry name" value="GLUTATHIONE S-TRANSFERASE (EUROFUNG)"/>
    <property type="match status" value="1"/>
</dbReference>
<keyword evidence="6" id="KW-1185">Reference proteome</keyword>
<feature type="site" description="Lowers pKa of active site Cys" evidence="3">
    <location>
        <position position="254"/>
    </location>
</feature>
<dbReference type="HOGENOM" id="CLU_037263_0_1_1"/>
<evidence type="ECO:0000313" key="5">
    <source>
        <dbReference type="EMBL" id="EMF08427.1"/>
    </source>
</evidence>
<feature type="domain" description="GST C-terminal" evidence="4">
    <location>
        <begin position="170"/>
        <end position="297"/>
    </location>
</feature>
<feature type="binding site" evidence="2">
    <location>
        <begin position="120"/>
        <end position="123"/>
    </location>
    <ligand>
        <name>glutathione</name>
        <dbReference type="ChEBI" id="CHEBI:57925"/>
    </ligand>
</feature>
<feature type="binding site" evidence="2">
    <location>
        <begin position="138"/>
        <end position="139"/>
    </location>
    <ligand>
        <name>glutathione</name>
        <dbReference type="ChEBI" id="CHEBI:57925"/>
    </ligand>
</feature>
<dbReference type="Pfam" id="PF13409">
    <property type="entry name" value="GST_N_2"/>
    <property type="match status" value="1"/>
</dbReference>
<feature type="active site" description="Nucleophile" evidence="1">
    <location>
        <position position="53"/>
    </location>
</feature>
<dbReference type="SUPFAM" id="SSF52833">
    <property type="entry name" value="Thioredoxin-like"/>
    <property type="match status" value="1"/>
</dbReference>
<evidence type="ECO:0000256" key="1">
    <source>
        <dbReference type="PIRSR" id="PIRSR015753-1"/>
    </source>
</evidence>
<dbReference type="OMA" id="TYGCPWA"/>
<dbReference type="Gene3D" id="1.20.1050.10">
    <property type="match status" value="1"/>
</dbReference>
<dbReference type="PANTHER" id="PTHR32419">
    <property type="entry name" value="GLUTATHIONYL-HYDROQUINONE REDUCTASE"/>
    <property type="match status" value="1"/>
</dbReference>
<dbReference type="InterPro" id="IPR040079">
    <property type="entry name" value="Glutathione_S-Trfase"/>
</dbReference>
<proteinExistence type="predicted"/>
<evidence type="ECO:0000313" key="6">
    <source>
        <dbReference type="Proteomes" id="UP000016931"/>
    </source>
</evidence>
<dbReference type="InterPro" id="IPR016639">
    <property type="entry name" value="GST_Omega/GSH"/>
</dbReference>
<dbReference type="eggNOG" id="KOG2903">
    <property type="taxonomic scope" value="Eukaryota"/>
</dbReference>
<organism evidence="5 6">
    <name type="scientific">Sphaerulina musiva (strain SO2202)</name>
    <name type="common">Poplar stem canker fungus</name>
    <name type="synonym">Septoria musiva</name>
    <dbReference type="NCBI Taxonomy" id="692275"/>
    <lineage>
        <taxon>Eukaryota</taxon>
        <taxon>Fungi</taxon>
        <taxon>Dikarya</taxon>
        <taxon>Ascomycota</taxon>
        <taxon>Pezizomycotina</taxon>
        <taxon>Dothideomycetes</taxon>
        <taxon>Dothideomycetidae</taxon>
        <taxon>Mycosphaerellales</taxon>
        <taxon>Mycosphaerellaceae</taxon>
        <taxon>Sphaerulina</taxon>
    </lineage>
</organism>
<dbReference type="Gene3D" id="3.40.30.10">
    <property type="entry name" value="Glutaredoxin"/>
    <property type="match status" value="1"/>
</dbReference>
<feature type="site" description="Lowers pKa of active site Cys" evidence="3">
    <location>
        <position position="304"/>
    </location>
</feature>
<accession>M3CWD1</accession>
<gene>
    <name evidence="5" type="ORF">SEPMUDRAFT_152095</name>
</gene>
<dbReference type="STRING" id="692275.M3CWD1"/>
<dbReference type="Proteomes" id="UP000016931">
    <property type="component" value="Unassembled WGS sequence"/>
</dbReference>
<dbReference type="SFLD" id="SFLDG01206">
    <property type="entry name" value="Xi.1"/>
    <property type="match status" value="1"/>
</dbReference>
<dbReference type="RefSeq" id="XP_016756548.1">
    <property type="nucleotide sequence ID" value="XM_016907239.1"/>
</dbReference>
<name>M3CWD1_SPHMS</name>
<dbReference type="SFLD" id="SFLDG01148">
    <property type="entry name" value="Xi_(cytGST)"/>
    <property type="match status" value="1"/>
</dbReference>
<dbReference type="GeneID" id="27904376"/>
<dbReference type="GO" id="GO:0004364">
    <property type="term" value="F:glutathione transferase activity"/>
    <property type="evidence" value="ECO:0007669"/>
    <property type="project" value="InterPro"/>
</dbReference>
<dbReference type="CDD" id="cd03190">
    <property type="entry name" value="GST_C_Omega_like"/>
    <property type="match status" value="1"/>
</dbReference>